<dbReference type="AlphaFoldDB" id="A0A9P8ED62"/>
<name>A0A9P8ED62_AURME</name>
<feature type="region of interest" description="Disordered" evidence="1">
    <location>
        <begin position="430"/>
        <end position="646"/>
    </location>
</feature>
<dbReference type="Proteomes" id="UP000779574">
    <property type="component" value="Unassembled WGS sequence"/>
</dbReference>
<feature type="compositionally biased region" description="Basic and acidic residues" evidence="1">
    <location>
        <begin position="514"/>
        <end position="529"/>
    </location>
</feature>
<gene>
    <name evidence="2" type="ORF">KCU76_g10443</name>
</gene>
<comment type="caution">
    <text evidence="2">The sequence shown here is derived from an EMBL/GenBank/DDBJ whole genome shotgun (WGS) entry which is preliminary data.</text>
</comment>
<feature type="compositionally biased region" description="Polar residues" evidence="1">
    <location>
        <begin position="598"/>
        <end position="612"/>
    </location>
</feature>
<feature type="compositionally biased region" description="Basic and acidic residues" evidence="1">
    <location>
        <begin position="556"/>
        <end position="569"/>
    </location>
</feature>
<evidence type="ECO:0000313" key="3">
    <source>
        <dbReference type="Proteomes" id="UP000779574"/>
    </source>
</evidence>
<dbReference type="OrthoDB" id="5398572at2759"/>
<reference evidence="2" key="1">
    <citation type="journal article" date="2021" name="J Fungi (Basel)">
        <title>Virulence traits and population genomics of the black yeast Aureobasidium melanogenum.</title>
        <authorList>
            <person name="Cernosa A."/>
            <person name="Sun X."/>
            <person name="Gostincar C."/>
            <person name="Fang C."/>
            <person name="Gunde-Cimerman N."/>
            <person name="Song Z."/>
        </authorList>
    </citation>
    <scope>NUCLEOTIDE SEQUENCE</scope>
    <source>
        <strain evidence="2">EXF-9911</strain>
    </source>
</reference>
<feature type="compositionally biased region" description="Basic and acidic residues" evidence="1">
    <location>
        <begin position="125"/>
        <end position="139"/>
    </location>
</feature>
<proteinExistence type="predicted"/>
<dbReference type="EMBL" id="JAHFXF010000465">
    <property type="protein sequence ID" value="KAG9687261.1"/>
    <property type="molecule type" value="Genomic_DNA"/>
</dbReference>
<feature type="region of interest" description="Disordered" evidence="1">
    <location>
        <begin position="762"/>
        <end position="783"/>
    </location>
</feature>
<feature type="non-terminal residue" evidence="2">
    <location>
        <position position="783"/>
    </location>
</feature>
<feature type="compositionally biased region" description="Low complexity" evidence="1">
    <location>
        <begin position="464"/>
        <end position="476"/>
    </location>
</feature>
<protein>
    <recommendedName>
        <fullName evidence="4">Myb-like domain-containing protein</fullName>
    </recommendedName>
</protein>
<feature type="region of interest" description="Disordered" evidence="1">
    <location>
        <begin position="1"/>
        <end position="77"/>
    </location>
</feature>
<feature type="compositionally biased region" description="Basic and acidic residues" evidence="1">
    <location>
        <begin position="7"/>
        <end position="17"/>
    </location>
</feature>
<accession>A0A9P8ED62</accession>
<feature type="region of interest" description="Disordered" evidence="1">
    <location>
        <begin position="119"/>
        <end position="139"/>
    </location>
</feature>
<evidence type="ECO:0008006" key="4">
    <source>
        <dbReference type="Google" id="ProtNLM"/>
    </source>
</evidence>
<feature type="compositionally biased region" description="Polar residues" evidence="1">
    <location>
        <begin position="543"/>
        <end position="555"/>
    </location>
</feature>
<evidence type="ECO:0000256" key="1">
    <source>
        <dbReference type="SAM" id="MobiDB-lite"/>
    </source>
</evidence>
<reference evidence="2" key="2">
    <citation type="submission" date="2021-08" db="EMBL/GenBank/DDBJ databases">
        <authorList>
            <person name="Gostincar C."/>
            <person name="Sun X."/>
            <person name="Song Z."/>
            <person name="Gunde-Cimerman N."/>
        </authorList>
    </citation>
    <scope>NUCLEOTIDE SEQUENCE</scope>
    <source>
        <strain evidence="2">EXF-9911</strain>
    </source>
</reference>
<feature type="compositionally biased region" description="Polar residues" evidence="1">
    <location>
        <begin position="438"/>
        <end position="451"/>
    </location>
</feature>
<evidence type="ECO:0000313" key="2">
    <source>
        <dbReference type="EMBL" id="KAG9687261.1"/>
    </source>
</evidence>
<organism evidence="2 3">
    <name type="scientific">Aureobasidium melanogenum</name>
    <name type="common">Aureobasidium pullulans var. melanogenum</name>
    <dbReference type="NCBI Taxonomy" id="46634"/>
    <lineage>
        <taxon>Eukaryota</taxon>
        <taxon>Fungi</taxon>
        <taxon>Dikarya</taxon>
        <taxon>Ascomycota</taxon>
        <taxon>Pezizomycotina</taxon>
        <taxon>Dothideomycetes</taxon>
        <taxon>Dothideomycetidae</taxon>
        <taxon>Dothideales</taxon>
        <taxon>Saccotheciaceae</taxon>
        <taxon>Aureobasidium</taxon>
    </lineage>
</organism>
<sequence>MARTRSQSREPGIEPRLVHRQARTVGGGTVRDGPEAQQQLEPLPEGPSEIGDDDGRQQSAASEDEEISDADSAPIETYSQTELQILNPVEMESNLEELNARARKLLGCFKTRTGHSDELQSLIRESQDPDSRQRQKADDCRRALEDTRAVFTRGGEYLKLDTILRALLRKRSQQPLPKVSRPWRPDDVICKANLAILVHTIMTQSFGEGLVDDLVSLDESFPSPFVVGFTRPEVQTQTGYSALVKATFEFALNLRTQLLVGMLDPNISQNAAAEMIQNAMLNFNKNHDDYGDDMEGILSLQTALSDNSHAKGWDMLDPHAFETNEYADMIMQRAKEIQRLLFSDIENPFDDASGSLESGLIKLRERFPQERFRRHLLRWTNSRLSEIDSSIKRLGGIDEIVTALEDEIRQRLENPDAYNDEHLHRAASPSLESSALATNNNAPPVPASSTKIPARPSVLFRGRPSTSTAAPTPATAREGPMPNTAQNDIQVDDDITSSAALTQDRPRLTGKLARANEIDEQERQKRRFIDAQPNGVRIVDDLLSSQPALNTQEQVSGRHEIEIDPRLDGDVEDPTDDEGFQTDQRNFASHRPRPISSAAPSRTPAPTGSTQPGRRRRTPELESPNKRQRKNPGQLREPFRSTGDDVIDSLNMANTLTKQYQAENRTIKPPKGRRPWGNDEVKALLELIRDNGPSWSMIKRIDQGRGNSQLLAQRSAEDMRFKARDMKVLYLIAQRELPENLNLVALGKKEIEKLKKNKISYEQEPQRSRAYIPTLSPRTSPEL</sequence>
<feature type="compositionally biased region" description="Acidic residues" evidence="1">
    <location>
        <begin position="570"/>
        <end position="580"/>
    </location>
</feature>